<accession>A0A2N5JAV6</accession>
<evidence type="ECO:0000313" key="3">
    <source>
        <dbReference type="EMBL" id="PLS31311.1"/>
    </source>
</evidence>
<feature type="transmembrane region" description="Helical" evidence="2">
    <location>
        <begin position="12"/>
        <end position="36"/>
    </location>
</feature>
<dbReference type="GO" id="GO:0004553">
    <property type="term" value="F:hydrolase activity, hydrolyzing O-glycosyl compounds"/>
    <property type="evidence" value="ECO:0007669"/>
    <property type="project" value="InterPro"/>
</dbReference>
<dbReference type="SUPFAM" id="SSF51445">
    <property type="entry name" value="(Trans)glycosidases"/>
    <property type="match status" value="1"/>
</dbReference>
<dbReference type="AlphaFoldDB" id="A0A2N5JAV6"/>
<dbReference type="OrthoDB" id="9806701at2"/>
<feature type="region of interest" description="Disordered" evidence="1">
    <location>
        <begin position="717"/>
        <end position="738"/>
    </location>
</feature>
<reference evidence="3 4" key="1">
    <citation type="submission" date="2017-07" db="EMBL/GenBank/DDBJ databases">
        <title>Bifidobacterium novel species.</title>
        <authorList>
            <person name="Lugli G.A."/>
            <person name="Milani C."/>
            <person name="Duranti S."/>
            <person name="Mangifesta M."/>
        </authorList>
    </citation>
    <scope>NUCLEOTIDE SEQUENCE [LARGE SCALE GENOMIC DNA]</scope>
    <source>
        <strain evidence="4">Uis1B</strain>
    </source>
</reference>
<dbReference type="EMBL" id="NMWU01000012">
    <property type="protein sequence ID" value="PLS31311.1"/>
    <property type="molecule type" value="Genomic_DNA"/>
</dbReference>
<sequence length="862" mass="92059">MSDVDGGSMSRLGRTFAALIAVVAMCLSGGLVFVAFSSTSAAFSEGATVITPNPWLRNGPFRGWGTSLAWFANATGRYGEEGSIVNRDEVGPRAYRQALAYGRDLRERLYSSVFGSDGLDLTMARYNIGGGDASDVAYGYPFLRQGGAMPGYWAPDPDGSKGLYSDEHGRVTTRQADGDRLDAAYDPDDDDSYVWGAGSRGTEAADAVKAQEWWLKRAVDGGDVTHVEAFANSAPWFMTESGYATGGFNSRSNNLRDPEKFARYVAAVVKHLDGLKTSNGRTVSIESVDPLNESETANWGTSGVFADDGGLAEADRNLIDRYWRQYYGYANRSITPYRTGVKKVQEGMHVDVAWQRRTIAALDAALRERGLSGIRISATDATGAWDLVGSLSRYSADDLGRVGQYNTHSYTGSAGQLAARLMAQSDGRRMSMSEVDGSWQSGGFNPYGFNNALGFAGKINADVYRLQSQDFTVWQAVEDLYNMSSGDHDLNGNPADPAGENSNWGTILVDFDCVVAGRDGKLYSERAVHNNGGRTEGIRPCDVTANTKYLALRAYTKFVHEGDDIIANDDADDSMTVQSADGRTLTVIHRNDGSLPKTVAIDLSKFGRIADDAYGELYVTTAPRSGLADLLDSDADGGAGDAGAAIDRLNRHSNVFKGRAVVKIDRRNNVARVTVPAKSIADIRLFGVSGVSDKAVGVHSGGTYRIVDESGSSSVIGSADGSMSVGTADTTSDSAGSTSDAWRFSSIGVVDGDRPTLREYVIRDVSGRVLAAERDDGGGSAGSGADGSGSGGSDGSGYRIVLRHQSVEQAKRDRSAIWIVNSEDGEHWELANSAARRYLTIDSGALVFTDDTAANFDFQSLG</sequence>
<evidence type="ECO:0000256" key="1">
    <source>
        <dbReference type="SAM" id="MobiDB-lite"/>
    </source>
</evidence>
<proteinExistence type="predicted"/>
<name>A0A2N5JAV6_9BIFI</name>
<feature type="compositionally biased region" description="Low complexity" evidence="1">
    <location>
        <begin position="726"/>
        <end position="738"/>
    </location>
</feature>
<keyword evidence="4" id="KW-1185">Reference proteome</keyword>
<organism evidence="3 4">
    <name type="scientific">Bifidobacterium margollesii</name>
    <dbReference type="NCBI Taxonomy" id="2020964"/>
    <lineage>
        <taxon>Bacteria</taxon>
        <taxon>Bacillati</taxon>
        <taxon>Actinomycetota</taxon>
        <taxon>Actinomycetes</taxon>
        <taxon>Bifidobacteriales</taxon>
        <taxon>Bifidobacteriaceae</taxon>
        <taxon>Bifidobacterium</taxon>
    </lineage>
</organism>
<evidence type="ECO:0000313" key="4">
    <source>
        <dbReference type="Proteomes" id="UP000235050"/>
    </source>
</evidence>
<dbReference type="RefSeq" id="WP_101615905.1">
    <property type="nucleotide sequence ID" value="NZ_NMWU01000012.1"/>
</dbReference>
<keyword evidence="2" id="KW-0812">Transmembrane</keyword>
<dbReference type="PANTHER" id="PTHR42767">
    <property type="entry name" value="ENDO-BETA-1,6-GALACTANASE"/>
    <property type="match status" value="1"/>
</dbReference>
<feature type="region of interest" description="Disordered" evidence="1">
    <location>
        <begin position="773"/>
        <end position="798"/>
    </location>
</feature>
<protein>
    <submittedName>
        <fullName evidence="3">Carbohydrate-binding protein</fullName>
    </submittedName>
</protein>
<evidence type="ECO:0000256" key="2">
    <source>
        <dbReference type="SAM" id="Phobius"/>
    </source>
</evidence>
<keyword evidence="2" id="KW-1133">Transmembrane helix</keyword>
<feature type="compositionally biased region" description="Gly residues" evidence="1">
    <location>
        <begin position="778"/>
        <end position="795"/>
    </location>
</feature>
<keyword evidence="2" id="KW-0472">Membrane</keyword>
<dbReference type="Gene3D" id="3.20.20.80">
    <property type="entry name" value="Glycosidases"/>
    <property type="match status" value="1"/>
</dbReference>
<gene>
    <name evidence="3" type="ORF">Uis1B_0827</name>
</gene>
<dbReference type="PANTHER" id="PTHR42767:SF1">
    <property type="entry name" value="ENDO-BETA-1,6-GALACTANASE-LIKE DOMAIN-CONTAINING PROTEIN"/>
    <property type="match status" value="1"/>
</dbReference>
<comment type="caution">
    <text evidence="3">The sequence shown here is derived from an EMBL/GenBank/DDBJ whole genome shotgun (WGS) entry which is preliminary data.</text>
</comment>
<dbReference type="InterPro" id="IPR039743">
    <property type="entry name" value="6GAL/EXGAL"/>
</dbReference>
<dbReference type="Proteomes" id="UP000235050">
    <property type="component" value="Unassembled WGS sequence"/>
</dbReference>
<dbReference type="InterPro" id="IPR017853">
    <property type="entry name" value="GH"/>
</dbReference>